<dbReference type="Proteomes" id="UP001232973">
    <property type="component" value="Unassembled WGS sequence"/>
</dbReference>
<reference evidence="1 2" key="1">
    <citation type="submission" date="2023-07" db="EMBL/GenBank/DDBJ databases">
        <title>Genomic Encyclopedia of Type Strains, Phase IV (KMG-IV): sequencing the most valuable type-strain genomes for metagenomic binning, comparative biology and taxonomic classification.</title>
        <authorList>
            <person name="Goeker M."/>
        </authorList>
    </citation>
    <scope>NUCLEOTIDE SEQUENCE [LARGE SCALE GENOMIC DNA]</scope>
    <source>
        <strain evidence="1 2">DSM 4006</strain>
    </source>
</reference>
<evidence type="ECO:0000313" key="1">
    <source>
        <dbReference type="EMBL" id="MDQ0189003.1"/>
    </source>
</evidence>
<sequence>MALDAPLPLNWQAVTLPEGCTLRRKETFEYVTAANIYDMELFQTQENMWYAIAIPREGERLIIYGSNEVQSAQMAIQIVVDKIAREGLENVPGADTEEPRR</sequence>
<dbReference type="EMBL" id="JAUSTP010000003">
    <property type="protein sequence ID" value="MDQ0189003.1"/>
    <property type="molecule type" value="Genomic_DNA"/>
</dbReference>
<proteinExistence type="predicted"/>
<keyword evidence="2" id="KW-1185">Reference proteome</keyword>
<accession>A0ABT9XGR0</accession>
<gene>
    <name evidence="1" type="ORF">J2S03_000817</name>
</gene>
<protein>
    <submittedName>
        <fullName evidence="1">Uncharacterized protein</fullName>
    </submittedName>
</protein>
<comment type="caution">
    <text evidence="1">The sequence shown here is derived from an EMBL/GenBank/DDBJ whole genome shotgun (WGS) entry which is preliminary data.</text>
</comment>
<organism evidence="1 2">
    <name type="scientific">Alicyclobacillus cycloheptanicus</name>
    <dbReference type="NCBI Taxonomy" id="1457"/>
    <lineage>
        <taxon>Bacteria</taxon>
        <taxon>Bacillati</taxon>
        <taxon>Bacillota</taxon>
        <taxon>Bacilli</taxon>
        <taxon>Bacillales</taxon>
        <taxon>Alicyclobacillaceae</taxon>
        <taxon>Alicyclobacillus</taxon>
    </lineage>
</organism>
<dbReference type="RefSeq" id="WP_274456407.1">
    <property type="nucleotide sequence ID" value="NZ_CP067097.1"/>
</dbReference>
<name>A0ABT9XGR0_9BACL</name>
<evidence type="ECO:0000313" key="2">
    <source>
        <dbReference type="Proteomes" id="UP001232973"/>
    </source>
</evidence>